<name>A0ACB6ZLU7_THEGA</name>
<evidence type="ECO:0000313" key="2">
    <source>
        <dbReference type="Proteomes" id="UP000886501"/>
    </source>
</evidence>
<organism evidence="1 2">
    <name type="scientific">Thelephora ganbajun</name>
    <name type="common">Ganba fungus</name>
    <dbReference type="NCBI Taxonomy" id="370292"/>
    <lineage>
        <taxon>Eukaryota</taxon>
        <taxon>Fungi</taxon>
        <taxon>Dikarya</taxon>
        <taxon>Basidiomycota</taxon>
        <taxon>Agaricomycotina</taxon>
        <taxon>Agaricomycetes</taxon>
        <taxon>Thelephorales</taxon>
        <taxon>Thelephoraceae</taxon>
        <taxon>Thelephora</taxon>
    </lineage>
</organism>
<evidence type="ECO:0000313" key="1">
    <source>
        <dbReference type="EMBL" id="KAF9650562.1"/>
    </source>
</evidence>
<gene>
    <name evidence="1" type="ORF">BDM02DRAFT_3111815</name>
</gene>
<reference evidence="1" key="2">
    <citation type="journal article" date="2020" name="Nat. Commun.">
        <title>Large-scale genome sequencing of mycorrhizal fungi provides insights into the early evolution of symbiotic traits.</title>
        <authorList>
            <person name="Miyauchi S."/>
            <person name="Kiss E."/>
            <person name="Kuo A."/>
            <person name="Drula E."/>
            <person name="Kohler A."/>
            <person name="Sanchez-Garcia M."/>
            <person name="Morin E."/>
            <person name="Andreopoulos B."/>
            <person name="Barry K.W."/>
            <person name="Bonito G."/>
            <person name="Buee M."/>
            <person name="Carver A."/>
            <person name="Chen C."/>
            <person name="Cichocki N."/>
            <person name="Clum A."/>
            <person name="Culley D."/>
            <person name="Crous P.W."/>
            <person name="Fauchery L."/>
            <person name="Girlanda M."/>
            <person name="Hayes R.D."/>
            <person name="Keri Z."/>
            <person name="LaButti K."/>
            <person name="Lipzen A."/>
            <person name="Lombard V."/>
            <person name="Magnuson J."/>
            <person name="Maillard F."/>
            <person name="Murat C."/>
            <person name="Nolan M."/>
            <person name="Ohm R.A."/>
            <person name="Pangilinan J."/>
            <person name="Pereira M.F."/>
            <person name="Perotto S."/>
            <person name="Peter M."/>
            <person name="Pfister S."/>
            <person name="Riley R."/>
            <person name="Sitrit Y."/>
            <person name="Stielow J.B."/>
            <person name="Szollosi G."/>
            <person name="Zifcakova L."/>
            <person name="Stursova M."/>
            <person name="Spatafora J.W."/>
            <person name="Tedersoo L."/>
            <person name="Vaario L.M."/>
            <person name="Yamada A."/>
            <person name="Yan M."/>
            <person name="Wang P."/>
            <person name="Xu J."/>
            <person name="Bruns T."/>
            <person name="Baldrian P."/>
            <person name="Vilgalys R."/>
            <person name="Dunand C."/>
            <person name="Henrissat B."/>
            <person name="Grigoriev I.V."/>
            <person name="Hibbett D."/>
            <person name="Nagy L.G."/>
            <person name="Martin F.M."/>
        </authorList>
    </citation>
    <scope>NUCLEOTIDE SEQUENCE</scope>
    <source>
        <strain evidence="1">P2</strain>
    </source>
</reference>
<dbReference type="Proteomes" id="UP000886501">
    <property type="component" value="Unassembled WGS sequence"/>
</dbReference>
<keyword evidence="2" id="KW-1185">Reference proteome</keyword>
<protein>
    <submittedName>
        <fullName evidence="1">Uncharacterized protein</fullName>
    </submittedName>
</protein>
<dbReference type="EMBL" id="MU117983">
    <property type="protein sequence ID" value="KAF9650562.1"/>
    <property type="molecule type" value="Genomic_DNA"/>
</dbReference>
<proteinExistence type="predicted"/>
<reference evidence="1" key="1">
    <citation type="submission" date="2019-10" db="EMBL/GenBank/DDBJ databases">
        <authorList>
            <consortium name="DOE Joint Genome Institute"/>
            <person name="Kuo A."/>
            <person name="Miyauchi S."/>
            <person name="Kiss E."/>
            <person name="Drula E."/>
            <person name="Kohler A."/>
            <person name="Sanchez-Garcia M."/>
            <person name="Andreopoulos B."/>
            <person name="Barry K.W."/>
            <person name="Bonito G."/>
            <person name="Buee M."/>
            <person name="Carver A."/>
            <person name="Chen C."/>
            <person name="Cichocki N."/>
            <person name="Clum A."/>
            <person name="Culley D."/>
            <person name="Crous P.W."/>
            <person name="Fauchery L."/>
            <person name="Girlanda M."/>
            <person name="Hayes R."/>
            <person name="Keri Z."/>
            <person name="Labutti K."/>
            <person name="Lipzen A."/>
            <person name="Lombard V."/>
            <person name="Magnuson J."/>
            <person name="Maillard F."/>
            <person name="Morin E."/>
            <person name="Murat C."/>
            <person name="Nolan M."/>
            <person name="Ohm R."/>
            <person name="Pangilinan J."/>
            <person name="Pereira M."/>
            <person name="Perotto S."/>
            <person name="Peter M."/>
            <person name="Riley R."/>
            <person name="Sitrit Y."/>
            <person name="Stielow B."/>
            <person name="Szollosi G."/>
            <person name="Zifcakova L."/>
            <person name="Stursova M."/>
            <person name="Spatafora J.W."/>
            <person name="Tedersoo L."/>
            <person name="Vaario L.-M."/>
            <person name="Yamada A."/>
            <person name="Yan M."/>
            <person name="Wang P."/>
            <person name="Xu J."/>
            <person name="Bruns T."/>
            <person name="Baldrian P."/>
            <person name="Vilgalys R."/>
            <person name="Henrissat B."/>
            <person name="Grigoriev I.V."/>
            <person name="Hibbett D."/>
            <person name="Nagy L.G."/>
            <person name="Martin F.M."/>
        </authorList>
    </citation>
    <scope>NUCLEOTIDE SEQUENCE</scope>
    <source>
        <strain evidence="1">P2</strain>
    </source>
</reference>
<sequence length="98" mass="10931">MENPHNERQAILLQRIVKSVTKCNDIFQELNQSLEEIVQANEEIRLGADLASKYRKNAQFNIEALRASGALPSDYTKDASSNSDDRGGQTLTVDDPQP</sequence>
<comment type="caution">
    <text evidence="1">The sequence shown here is derived from an EMBL/GenBank/DDBJ whole genome shotgun (WGS) entry which is preliminary data.</text>
</comment>
<accession>A0ACB6ZLU7</accession>